<dbReference type="GO" id="GO:0004144">
    <property type="term" value="F:diacylglycerol O-acyltransferase activity"/>
    <property type="evidence" value="ECO:0007669"/>
    <property type="project" value="UniProtKB-EC"/>
</dbReference>
<dbReference type="GO" id="GO:0050348">
    <property type="term" value="F:trehalose O-mycolyltransferase activity"/>
    <property type="evidence" value="ECO:0007669"/>
    <property type="project" value="UniProtKB-EC"/>
</dbReference>
<evidence type="ECO:0000256" key="7">
    <source>
        <dbReference type="ARBA" id="ARBA00032572"/>
    </source>
</evidence>
<evidence type="ECO:0000256" key="5">
    <source>
        <dbReference type="ARBA" id="ARBA00022679"/>
    </source>
</evidence>
<evidence type="ECO:0000256" key="4">
    <source>
        <dbReference type="ARBA" id="ARBA00013244"/>
    </source>
</evidence>
<dbReference type="Proteomes" id="UP000515512">
    <property type="component" value="Chromosome"/>
</dbReference>
<evidence type="ECO:0000256" key="2">
    <source>
        <dbReference type="ARBA" id="ARBA00005874"/>
    </source>
</evidence>
<sequence>MGENNRTGERAFSRRSLFASAGLLGVAAAGAAAVSASVNAAPDADTPQRTLHAGAVDGKTVLGIDATIRTERLFSAARGREVDVVTILPPTVPLDGLPMSLLLHGLHGNAHEAAVGGLADVLSVAVATRLVPAFGFIAIDGGDNYWHEHHSGDDPMRMLLDEVPQWLAARRLGGPAGEPFACTGVSMGGFGALVYSRRRNERGRAANAIAAISPGLLTSWPEMSKRNAFSTPDEWAALDPLRNTDKLGPSPIGVWCGDRDKFIDGNRRFMSSARLEIARVTPGGHTEEYWRTITPDVVGFLGRHV</sequence>
<evidence type="ECO:0000256" key="1">
    <source>
        <dbReference type="ARBA" id="ARBA00000697"/>
    </source>
</evidence>
<dbReference type="InterPro" id="IPR000801">
    <property type="entry name" value="Esterase-like"/>
</dbReference>
<evidence type="ECO:0000256" key="9">
    <source>
        <dbReference type="SAM" id="SignalP"/>
    </source>
</evidence>
<keyword evidence="9" id="KW-0732">Signal</keyword>
<dbReference type="Gene3D" id="3.40.50.1820">
    <property type="entry name" value="alpha/beta hydrolase"/>
    <property type="match status" value="1"/>
</dbReference>
<proteinExistence type="inferred from homology"/>
<reference evidence="10 11" key="1">
    <citation type="submission" date="2020-07" db="EMBL/GenBank/DDBJ databases">
        <authorList>
            <person name="Zhuang K."/>
            <person name="Ran Y."/>
        </authorList>
    </citation>
    <scope>NUCLEOTIDE SEQUENCE [LARGE SCALE GENOMIC DNA]</scope>
    <source>
        <strain evidence="10 11">WCH-YHL-001</strain>
    </source>
</reference>
<dbReference type="Pfam" id="PF00756">
    <property type="entry name" value="Esterase"/>
    <property type="match status" value="1"/>
</dbReference>
<feature type="signal peptide" evidence="9">
    <location>
        <begin position="1"/>
        <end position="40"/>
    </location>
</feature>
<name>A0A7D6ZRC0_9NOCA</name>
<dbReference type="RefSeq" id="WP_181584627.1">
    <property type="nucleotide sequence ID" value="NZ_CP059399.1"/>
</dbReference>
<keyword evidence="11" id="KW-1185">Reference proteome</keyword>
<dbReference type="InterPro" id="IPR006311">
    <property type="entry name" value="TAT_signal"/>
</dbReference>
<dbReference type="EMBL" id="CP059399">
    <property type="protein sequence ID" value="QLY33463.1"/>
    <property type="molecule type" value="Genomic_DNA"/>
</dbReference>
<dbReference type="InterPro" id="IPR050583">
    <property type="entry name" value="Mycobacterial_A85_antigen"/>
</dbReference>
<dbReference type="GO" id="GO:0016787">
    <property type="term" value="F:hydrolase activity"/>
    <property type="evidence" value="ECO:0007669"/>
    <property type="project" value="UniProtKB-KW"/>
</dbReference>
<comment type="similarity">
    <text evidence="2">Belongs to the mycobacterial A85 antigen family.</text>
</comment>
<dbReference type="KEGG" id="nhu:H0264_15605"/>
<dbReference type="PANTHER" id="PTHR48098:SF1">
    <property type="entry name" value="DIACYLGLYCEROL ACYLTRANSFERASE_MYCOLYLTRANSFERASE AG85A"/>
    <property type="match status" value="1"/>
</dbReference>
<evidence type="ECO:0000256" key="6">
    <source>
        <dbReference type="ARBA" id="ARBA00023315"/>
    </source>
</evidence>
<evidence type="ECO:0000313" key="11">
    <source>
        <dbReference type="Proteomes" id="UP000515512"/>
    </source>
</evidence>
<keyword evidence="6" id="KW-0012">Acyltransferase</keyword>
<dbReference type="InterPro" id="IPR029058">
    <property type="entry name" value="AB_hydrolase_fold"/>
</dbReference>
<evidence type="ECO:0000313" key="10">
    <source>
        <dbReference type="EMBL" id="QLY33463.1"/>
    </source>
</evidence>
<comment type="catalytic activity">
    <reaction evidence="1">
        <text>2 alpha,alpha'-trehalose 6-mycolate = alpha,alpha'-trehalose 6,6'-bismycolate + alpha,alpha-trehalose</text>
        <dbReference type="Rhea" id="RHEA:23472"/>
        <dbReference type="ChEBI" id="CHEBI:16551"/>
        <dbReference type="ChEBI" id="CHEBI:18195"/>
        <dbReference type="ChEBI" id="CHEBI:18234"/>
        <dbReference type="EC" id="2.3.1.122"/>
    </reaction>
</comment>
<organism evidence="10 11">
    <name type="scientific">Nocardia huaxiensis</name>
    <dbReference type="NCBI Taxonomy" id="2755382"/>
    <lineage>
        <taxon>Bacteria</taxon>
        <taxon>Bacillati</taxon>
        <taxon>Actinomycetota</taxon>
        <taxon>Actinomycetes</taxon>
        <taxon>Mycobacteriales</taxon>
        <taxon>Nocardiaceae</taxon>
        <taxon>Nocardia</taxon>
    </lineage>
</organism>
<dbReference type="EC" id="2.3.1.122" evidence="3"/>
<keyword evidence="10" id="KW-0378">Hydrolase</keyword>
<dbReference type="PANTHER" id="PTHR48098">
    <property type="entry name" value="ENTEROCHELIN ESTERASE-RELATED"/>
    <property type="match status" value="1"/>
</dbReference>
<feature type="chain" id="PRO_5028005833" description="Acyl-CoA:diacylglycerol acyltransferase" evidence="9">
    <location>
        <begin position="41"/>
        <end position="305"/>
    </location>
</feature>
<evidence type="ECO:0000256" key="3">
    <source>
        <dbReference type="ARBA" id="ARBA00012820"/>
    </source>
</evidence>
<comment type="catalytic activity">
    <reaction evidence="8">
        <text>an acyl-CoA + a 1,2-diacyl-sn-glycerol = a triacyl-sn-glycerol + CoA</text>
        <dbReference type="Rhea" id="RHEA:10868"/>
        <dbReference type="ChEBI" id="CHEBI:17815"/>
        <dbReference type="ChEBI" id="CHEBI:57287"/>
        <dbReference type="ChEBI" id="CHEBI:58342"/>
        <dbReference type="ChEBI" id="CHEBI:64615"/>
        <dbReference type="EC" id="2.3.1.20"/>
    </reaction>
</comment>
<dbReference type="PROSITE" id="PS51318">
    <property type="entry name" value="TAT"/>
    <property type="match status" value="1"/>
</dbReference>
<keyword evidence="5" id="KW-0808">Transferase</keyword>
<gene>
    <name evidence="10" type="ORF">H0264_15605</name>
</gene>
<accession>A0A7D6ZRC0</accession>
<evidence type="ECO:0000256" key="8">
    <source>
        <dbReference type="ARBA" id="ARBA00048109"/>
    </source>
</evidence>
<protein>
    <recommendedName>
        <fullName evidence="7">Acyl-CoA:diacylglycerol acyltransferase</fullName>
        <ecNumber evidence="3">2.3.1.122</ecNumber>
        <ecNumber evidence="4">2.3.1.20</ecNumber>
    </recommendedName>
</protein>
<dbReference type="AlphaFoldDB" id="A0A7D6ZRC0"/>
<dbReference type="SUPFAM" id="SSF53474">
    <property type="entry name" value="alpha/beta-Hydrolases"/>
    <property type="match status" value="1"/>
</dbReference>
<dbReference type="EC" id="2.3.1.20" evidence="4"/>